<protein>
    <recommendedName>
        <fullName evidence="4">DUF3039 domain-containing protein</fullName>
    </recommendedName>
</protein>
<accession>C0W0Q6</accession>
<proteinExistence type="predicted"/>
<evidence type="ECO:0000313" key="2">
    <source>
        <dbReference type="EMBL" id="EEH63630.1"/>
    </source>
</evidence>
<dbReference type="OrthoDB" id="8481541at2"/>
<evidence type="ECO:0000313" key="3">
    <source>
        <dbReference type="Proteomes" id="UP000010301"/>
    </source>
</evidence>
<dbReference type="HOGENOM" id="CLU_142113_1_0_11"/>
<dbReference type="STRING" id="525245.HMPREF0044_0649"/>
<sequence>METTFDATSQLASSDPGDPATSTSTSVLERTETREEPSDGDRDRFAHFVRRDRVDRSIISGQPVVALCGKIWVPLRDPGKYPVCPKCLAIKDEMGKLGPNWPYSSGGDDA</sequence>
<dbReference type="RefSeq" id="WP_006546422.1">
    <property type="nucleotide sequence ID" value="NZ_DS999543.1"/>
</dbReference>
<feature type="compositionally biased region" description="Polar residues" evidence="1">
    <location>
        <begin position="1"/>
        <end position="13"/>
    </location>
</feature>
<name>C0W0Q6_9ACTO</name>
<dbReference type="Pfam" id="PF11238">
    <property type="entry name" value="DUF3039"/>
    <property type="match status" value="1"/>
</dbReference>
<keyword evidence="3" id="KW-1185">Reference proteome</keyword>
<dbReference type="eggNOG" id="ENOG5032RRB">
    <property type="taxonomic scope" value="Bacteria"/>
</dbReference>
<dbReference type="Proteomes" id="UP000010301">
    <property type="component" value="Unassembled WGS sequence"/>
</dbReference>
<reference evidence="2 3" key="1">
    <citation type="submission" date="2009-01" db="EMBL/GenBank/DDBJ databases">
        <authorList>
            <person name="Qin X."/>
            <person name="Bachman B."/>
            <person name="Battles P."/>
            <person name="Bell A."/>
            <person name="Bess C."/>
            <person name="Bickham C."/>
            <person name="Chaboub L."/>
            <person name="Chen D."/>
            <person name="Coyle M."/>
            <person name="Deiros D.R."/>
            <person name="Dinh H."/>
            <person name="Forbes L."/>
            <person name="Fowler G."/>
            <person name="Francisco L."/>
            <person name="Fu Q."/>
            <person name="Gubbala S."/>
            <person name="Hale W."/>
            <person name="Han Y."/>
            <person name="Hemphill L."/>
            <person name="Highlander S.K."/>
            <person name="Hirani K."/>
            <person name="Hogues M."/>
            <person name="Jackson L."/>
            <person name="Jakkamsetti A."/>
            <person name="Javaid M."/>
            <person name="Jiang H."/>
            <person name="Korchina V."/>
            <person name="Kovar C."/>
            <person name="Lara F."/>
            <person name="Lee S."/>
            <person name="Mata R."/>
            <person name="Mathew T."/>
            <person name="Moen C."/>
            <person name="Morales K."/>
            <person name="Munidasa M."/>
            <person name="Nazareth L."/>
            <person name="Ngo R."/>
            <person name="Nguyen L."/>
            <person name="Okwuonu G."/>
            <person name="Ongeri F."/>
            <person name="Patil S."/>
            <person name="Petrosino J."/>
            <person name="Pham C."/>
            <person name="Pham P."/>
            <person name="Pu L.-L."/>
            <person name="Puazo M."/>
            <person name="Raj R."/>
            <person name="Reid J."/>
            <person name="Rouhana J."/>
            <person name="Saada N."/>
            <person name="Shang Y."/>
            <person name="Simmons D."/>
            <person name="Thornton R."/>
            <person name="Warren J."/>
            <person name="Weissenberger G."/>
            <person name="Zhang J."/>
            <person name="Zhang L."/>
            <person name="Zhou C."/>
            <person name="Zhu D."/>
            <person name="Muzny D."/>
            <person name="Worley K."/>
            <person name="Gibbs R."/>
        </authorList>
    </citation>
    <scope>NUCLEOTIDE SEQUENCE [LARGE SCALE GENOMIC DNA]</scope>
    <source>
        <strain evidence="2 3">DSM 15436</strain>
    </source>
</reference>
<comment type="caution">
    <text evidence="2">The sequence shown here is derived from an EMBL/GenBank/DDBJ whole genome shotgun (WGS) entry which is preliminary data.</text>
</comment>
<evidence type="ECO:0008006" key="4">
    <source>
        <dbReference type="Google" id="ProtNLM"/>
    </source>
</evidence>
<dbReference type="AlphaFoldDB" id="C0W0Q6"/>
<feature type="compositionally biased region" description="Basic and acidic residues" evidence="1">
    <location>
        <begin position="29"/>
        <end position="44"/>
    </location>
</feature>
<dbReference type="InterPro" id="IPR021400">
    <property type="entry name" value="DUF3039"/>
</dbReference>
<feature type="region of interest" description="Disordered" evidence="1">
    <location>
        <begin position="1"/>
        <end position="44"/>
    </location>
</feature>
<gene>
    <name evidence="2" type="ORF">HMPREF0044_0649</name>
</gene>
<organism evidence="2 3">
    <name type="scientific">Gleimia coleocanis DSM 15436</name>
    <dbReference type="NCBI Taxonomy" id="525245"/>
    <lineage>
        <taxon>Bacteria</taxon>
        <taxon>Bacillati</taxon>
        <taxon>Actinomycetota</taxon>
        <taxon>Actinomycetes</taxon>
        <taxon>Actinomycetales</taxon>
        <taxon>Actinomycetaceae</taxon>
        <taxon>Gleimia</taxon>
    </lineage>
</organism>
<dbReference type="EMBL" id="ACFG01000030">
    <property type="protein sequence ID" value="EEH63630.1"/>
    <property type="molecule type" value="Genomic_DNA"/>
</dbReference>
<evidence type="ECO:0000256" key="1">
    <source>
        <dbReference type="SAM" id="MobiDB-lite"/>
    </source>
</evidence>